<evidence type="ECO:0000313" key="2">
    <source>
        <dbReference type="Proteomes" id="UP000028524"/>
    </source>
</evidence>
<gene>
    <name evidence="1" type="ORF">S40285_10377</name>
</gene>
<dbReference type="InParanoid" id="A0A084QEQ9"/>
<dbReference type="EMBL" id="KL660796">
    <property type="protein sequence ID" value="KFA62444.1"/>
    <property type="molecule type" value="Genomic_DNA"/>
</dbReference>
<accession>A0A084QEQ9</accession>
<dbReference type="Proteomes" id="UP000028524">
    <property type="component" value="Unassembled WGS sequence"/>
</dbReference>
<organism evidence="1 2">
    <name type="scientific">Stachybotrys chlorohalonatus (strain IBT 40285)</name>
    <dbReference type="NCBI Taxonomy" id="1283841"/>
    <lineage>
        <taxon>Eukaryota</taxon>
        <taxon>Fungi</taxon>
        <taxon>Dikarya</taxon>
        <taxon>Ascomycota</taxon>
        <taxon>Pezizomycotina</taxon>
        <taxon>Sordariomycetes</taxon>
        <taxon>Hypocreomycetidae</taxon>
        <taxon>Hypocreales</taxon>
        <taxon>Stachybotryaceae</taxon>
        <taxon>Stachybotrys</taxon>
    </lineage>
</organism>
<dbReference type="AlphaFoldDB" id="A0A084QEQ9"/>
<name>A0A084QEQ9_STAC4</name>
<proteinExistence type="predicted"/>
<dbReference type="OrthoDB" id="1470350at2759"/>
<keyword evidence="2" id="KW-1185">Reference proteome</keyword>
<evidence type="ECO:0000313" key="1">
    <source>
        <dbReference type="EMBL" id="KFA62444.1"/>
    </source>
</evidence>
<dbReference type="HOGENOM" id="CLU_1769317_0_0_1"/>
<sequence length="147" mass="16666">MHGALEWMVSLLFEYFATPQTEHQDAAWFIKVIEEENRTLGISEEDIAWCMKMTYWAQVSFSLSGATCRPYEDAPQKACREPFETSKTVCVRRGFAKYAALVLVATLLRRSIVRVVGESAALEPEWAKPLHGGFTEAWAECARQARS</sequence>
<protein>
    <submittedName>
        <fullName evidence="1">Uncharacterized protein</fullName>
    </submittedName>
</protein>
<reference evidence="1 2" key="1">
    <citation type="journal article" date="2014" name="BMC Genomics">
        <title>Comparative genome sequencing reveals chemotype-specific gene clusters in the toxigenic black mold Stachybotrys.</title>
        <authorList>
            <person name="Semeiks J."/>
            <person name="Borek D."/>
            <person name="Otwinowski Z."/>
            <person name="Grishin N.V."/>
        </authorList>
    </citation>
    <scope>NUCLEOTIDE SEQUENCE [LARGE SCALE GENOMIC DNA]</scope>
    <source>
        <strain evidence="1 2">IBT 40285</strain>
    </source>
</reference>